<dbReference type="VEuPathDB" id="FungiDB:M747DRAFT_173563"/>
<evidence type="ECO:0000256" key="1">
    <source>
        <dbReference type="SAM" id="SignalP"/>
    </source>
</evidence>
<dbReference type="Proteomes" id="UP000068243">
    <property type="component" value="Unassembled WGS sequence"/>
</dbReference>
<protein>
    <submittedName>
        <fullName evidence="2">Similar to An03g04840</fullName>
    </submittedName>
</protein>
<name>A0A124BY20_ASPNG</name>
<dbReference type="OrthoDB" id="4524870at2759"/>
<dbReference type="EMBL" id="BCMY01000011">
    <property type="protein sequence ID" value="GAQ44168.1"/>
    <property type="molecule type" value="Genomic_DNA"/>
</dbReference>
<evidence type="ECO:0000313" key="3">
    <source>
        <dbReference type="Proteomes" id="UP000068243"/>
    </source>
</evidence>
<reference evidence="3" key="1">
    <citation type="journal article" date="2016" name="Genome Announc.">
        <title>Draft genome sequence of Aspergillus niger strain An76.</title>
        <authorList>
            <person name="Gong W."/>
            <person name="Cheng Z."/>
            <person name="Zhang H."/>
            <person name="Liu L."/>
            <person name="Gao P."/>
            <person name="Wang L."/>
        </authorList>
    </citation>
    <scope>NUCLEOTIDE SEQUENCE [LARGE SCALE GENOMIC DNA]</scope>
    <source>
        <strain evidence="3">An76</strain>
    </source>
</reference>
<dbReference type="VEuPathDB" id="FungiDB:ATCC64974_74560"/>
<dbReference type="VEuPathDB" id="FungiDB:An03g04840"/>
<dbReference type="AlphaFoldDB" id="A0A124BY20"/>
<sequence>MAGPIGMGAVLRSCVNAFVLLLVFGSPAIAQFCSFWSGSCLDALAQTAVSFNFPPLFEESLNLYYGFDANSRGKGQEPMTKVSFWLGYSAHLNNSVINSNRTSEIALRVGNLTGTPSGSNNGCDGVWGAQCSYDLITMLKQALFGLTTSGSYYDDPLDTVLSEMLINQPVLSNCPPPLFDVAAIPSISFAQETDITRIATLQTSGSSSEPWKTWFIDNMTANDQAAQVAVAIISPVFGQFVVKSRFLTYDSPRLSGKSTDKNERKEYARHNFGDHPPTILLHQKYLTLTEISRHELCLTWVGFDEQQGAHPYRTLYDTAL</sequence>
<feature type="chain" id="PRO_5007170324" evidence="1">
    <location>
        <begin position="31"/>
        <end position="320"/>
    </location>
</feature>
<dbReference type="PaxDb" id="5061-CADANGAP00003409"/>
<dbReference type="VEuPathDB" id="FungiDB:ASPNIDRAFT2_1177078"/>
<proteinExistence type="predicted"/>
<keyword evidence="1" id="KW-0732">Signal</keyword>
<evidence type="ECO:0000313" key="2">
    <source>
        <dbReference type="EMBL" id="GAQ44168.1"/>
    </source>
</evidence>
<feature type="signal peptide" evidence="1">
    <location>
        <begin position="1"/>
        <end position="30"/>
    </location>
</feature>
<organism evidence="2 3">
    <name type="scientific">Aspergillus niger</name>
    <dbReference type="NCBI Taxonomy" id="5061"/>
    <lineage>
        <taxon>Eukaryota</taxon>
        <taxon>Fungi</taxon>
        <taxon>Dikarya</taxon>
        <taxon>Ascomycota</taxon>
        <taxon>Pezizomycotina</taxon>
        <taxon>Eurotiomycetes</taxon>
        <taxon>Eurotiomycetidae</taxon>
        <taxon>Eurotiales</taxon>
        <taxon>Aspergillaceae</taxon>
        <taxon>Aspergillus</taxon>
        <taxon>Aspergillus subgen. Circumdati</taxon>
    </lineage>
</organism>
<accession>A0A124BY20</accession>
<comment type="caution">
    <text evidence="2">The sequence shown here is derived from an EMBL/GenBank/DDBJ whole genome shotgun (WGS) entry which is preliminary data.</text>
</comment>
<gene>
    <name evidence="2" type="ORF">ABL_06829</name>
</gene>